<dbReference type="OrthoDB" id="193499at2759"/>
<dbReference type="InterPro" id="IPR029000">
    <property type="entry name" value="Cyclophilin-like_dom_sf"/>
</dbReference>
<dbReference type="EMBL" id="GL451937">
    <property type="protein sequence ID" value="EFN78135.1"/>
    <property type="molecule type" value="Genomic_DNA"/>
</dbReference>
<proteinExistence type="inferred from homology"/>
<organism evidence="6">
    <name type="scientific">Harpegnathos saltator</name>
    <name type="common">Jerdon's jumping ant</name>
    <dbReference type="NCBI Taxonomy" id="610380"/>
    <lineage>
        <taxon>Eukaryota</taxon>
        <taxon>Metazoa</taxon>
        <taxon>Ecdysozoa</taxon>
        <taxon>Arthropoda</taxon>
        <taxon>Hexapoda</taxon>
        <taxon>Insecta</taxon>
        <taxon>Pterygota</taxon>
        <taxon>Neoptera</taxon>
        <taxon>Endopterygota</taxon>
        <taxon>Hymenoptera</taxon>
        <taxon>Apocrita</taxon>
        <taxon>Aculeata</taxon>
        <taxon>Formicoidea</taxon>
        <taxon>Formicidae</taxon>
        <taxon>Ponerinae</taxon>
        <taxon>Ponerini</taxon>
        <taxon>Harpegnathos</taxon>
    </lineage>
</organism>
<comment type="function">
    <text evidence="3">PPIases accelerate the folding of proteins. It catalyzes the cis-trans isomerization of proline imidic peptide bonds in oligopeptides.</text>
</comment>
<dbReference type="InterPro" id="IPR002130">
    <property type="entry name" value="Cyclophilin-type_PPIase_dom"/>
</dbReference>
<dbReference type="PROSITE" id="PS50072">
    <property type="entry name" value="CSA_PPIASE_2"/>
    <property type="match status" value="1"/>
</dbReference>
<dbReference type="Proteomes" id="UP000008237">
    <property type="component" value="Unassembled WGS sequence"/>
</dbReference>
<evidence type="ECO:0000256" key="2">
    <source>
        <dbReference type="ARBA" id="ARBA00023235"/>
    </source>
</evidence>
<dbReference type="PANTHER" id="PTHR11071:SF561">
    <property type="entry name" value="PEPTIDYL-PROLYL CIS-TRANS ISOMERASE D-RELATED"/>
    <property type="match status" value="1"/>
</dbReference>
<evidence type="ECO:0000259" key="4">
    <source>
        <dbReference type="PROSITE" id="PS50072"/>
    </source>
</evidence>
<evidence type="ECO:0000256" key="3">
    <source>
        <dbReference type="RuleBase" id="RU363019"/>
    </source>
</evidence>
<keyword evidence="6" id="KW-1185">Reference proteome</keyword>
<evidence type="ECO:0000313" key="6">
    <source>
        <dbReference type="Proteomes" id="UP000008237"/>
    </source>
</evidence>
<accession>E2C1F9</accession>
<comment type="catalytic activity">
    <reaction evidence="3">
        <text>[protein]-peptidylproline (omega=180) = [protein]-peptidylproline (omega=0)</text>
        <dbReference type="Rhea" id="RHEA:16237"/>
        <dbReference type="Rhea" id="RHEA-COMP:10747"/>
        <dbReference type="Rhea" id="RHEA-COMP:10748"/>
        <dbReference type="ChEBI" id="CHEBI:83833"/>
        <dbReference type="ChEBI" id="CHEBI:83834"/>
        <dbReference type="EC" id="5.2.1.8"/>
    </reaction>
</comment>
<name>E2C1F9_HARSA</name>
<dbReference type="InterPro" id="IPR024936">
    <property type="entry name" value="Cyclophilin-type_PPIase"/>
</dbReference>
<feature type="non-terminal residue" evidence="5">
    <location>
        <position position="1"/>
    </location>
</feature>
<dbReference type="AlphaFoldDB" id="E2C1F9"/>
<reference evidence="5 6" key="1">
    <citation type="journal article" date="2010" name="Science">
        <title>Genomic comparison of the ants Camponotus floridanus and Harpegnathos saltator.</title>
        <authorList>
            <person name="Bonasio R."/>
            <person name="Zhang G."/>
            <person name="Ye C."/>
            <person name="Mutti N.S."/>
            <person name="Fang X."/>
            <person name="Qin N."/>
            <person name="Donahue G."/>
            <person name="Yang P."/>
            <person name="Li Q."/>
            <person name="Li C."/>
            <person name="Zhang P."/>
            <person name="Huang Z."/>
            <person name="Berger S.L."/>
            <person name="Reinberg D."/>
            <person name="Wang J."/>
            <person name="Liebig J."/>
        </authorList>
    </citation>
    <scope>NUCLEOTIDE SEQUENCE [LARGE SCALE GENOMIC DNA]</scope>
    <source>
        <strain evidence="5 6">R22 G/1</strain>
    </source>
</reference>
<gene>
    <name evidence="5" type="ORF">EAI_08107</name>
</gene>
<dbReference type="GO" id="GO:0006457">
    <property type="term" value="P:protein folding"/>
    <property type="evidence" value="ECO:0007669"/>
    <property type="project" value="TreeGrafter"/>
</dbReference>
<dbReference type="GO" id="GO:0003755">
    <property type="term" value="F:peptidyl-prolyl cis-trans isomerase activity"/>
    <property type="evidence" value="ECO:0007669"/>
    <property type="project" value="UniProtKB-UniRule"/>
</dbReference>
<evidence type="ECO:0000256" key="1">
    <source>
        <dbReference type="ARBA" id="ARBA00023110"/>
    </source>
</evidence>
<feature type="non-terminal residue" evidence="5">
    <location>
        <position position="142"/>
    </location>
</feature>
<dbReference type="EC" id="5.2.1.8" evidence="3"/>
<dbReference type="Pfam" id="PF00160">
    <property type="entry name" value="Pro_isomerase"/>
    <property type="match status" value="1"/>
</dbReference>
<keyword evidence="5" id="KW-0436">Ligase</keyword>
<dbReference type="InParanoid" id="E2C1F9"/>
<keyword evidence="1 3" id="KW-0697">Rotamase</keyword>
<keyword evidence="2 3" id="KW-0413">Isomerase</keyword>
<protein>
    <recommendedName>
        <fullName evidence="3">Peptidyl-prolyl cis-trans isomerase</fullName>
        <shortName evidence="3">PPIase</shortName>
        <ecNumber evidence="3">5.2.1.8</ecNumber>
    </recommendedName>
</protein>
<comment type="similarity">
    <text evidence="3">Belongs to the cyclophilin-type PPIase family.</text>
</comment>
<dbReference type="PIRSF" id="PIRSF001467">
    <property type="entry name" value="Peptidylpro_ismrse"/>
    <property type="match status" value="1"/>
</dbReference>
<dbReference type="GO" id="GO:0016874">
    <property type="term" value="F:ligase activity"/>
    <property type="evidence" value="ECO:0007669"/>
    <property type="project" value="UniProtKB-KW"/>
</dbReference>
<sequence>RTRCYFDVGLQEENHNFGRIIFELFNDIVPRTCENFATFCHGDNGLSYKKFTIHRRTPFHRIVIGYWCQGGDVTKFNGTGGISIYGTSFNSENFELCHAGPGILSMCTDDAGRNDSKFNLTFKHLKTVDGHNVVFGRVVAGM</sequence>
<dbReference type="SUPFAM" id="SSF50891">
    <property type="entry name" value="Cyclophilin-like"/>
    <property type="match status" value="1"/>
</dbReference>
<feature type="domain" description="PPIase cyclophilin-type" evidence="4">
    <location>
        <begin position="18"/>
        <end position="142"/>
    </location>
</feature>
<dbReference type="GO" id="GO:0016018">
    <property type="term" value="F:cyclosporin A binding"/>
    <property type="evidence" value="ECO:0007669"/>
    <property type="project" value="TreeGrafter"/>
</dbReference>
<dbReference type="PANTHER" id="PTHR11071">
    <property type="entry name" value="PEPTIDYL-PROLYL CIS-TRANS ISOMERASE"/>
    <property type="match status" value="1"/>
</dbReference>
<dbReference type="GO" id="GO:0005737">
    <property type="term" value="C:cytoplasm"/>
    <property type="evidence" value="ECO:0007669"/>
    <property type="project" value="TreeGrafter"/>
</dbReference>
<evidence type="ECO:0000313" key="5">
    <source>
        <dbReference type="EMBL" id="EFN78135.1"/>
    </source>
</evidence>
<dbReference type="STRING" id="610380.E2C1F9"/>
<dbReference type="Gene3D" id="2.40.100.10">
    <property type="entry name" value="Cyclophilin-like"/>
    <property type="match status" value="1"/>
</dbReference>
<dbReference type="PRINTS" id="PR00153">
    <property type="entry name" value="CSAPPISMRASE"/>
</dbReference>